<dbReference type="InterPro" id="IPR035965">
    <property type="entry name" value="PAS-like_dom_sf"/>
</dbReference>
<dbReference type="InterPro" id="IPR000014">
    <property type="entry name" value="PAS"/>
</dbReference>
<dbReference type="InterPro" id="IPR029787">
    <property type="entry name" value="Nucleotide_cyclase"/>
</dbReference>
<dbReference type="PANTHER" id="PTHR45138">
    <property type="entry name" value="REGULATORY COMPONENTS OF SENSORY TRANSDUCTION SYSTEM"/>
    <property type="match status" value="1"/>
</dbReference>
<dbReference type="GO" id="GO:1902201">
    <property type="term" value="P:negative regulation of bacterial-type flagellum-dependent cell motility"/>
    <property type="evidence" value="ECO:0007669"/>
    <property type="project" value="TreeGrafter"/>
</dbReference>
<dbReference type="InterPro" id="IPR001610">
    <property type="entry name" value="PAC"/>
</dbReference>
<dbReference type="Pfam" id="PF00990">
    <property type="entry name" value="GGDEF"/>
    <property type="match status" value="1"/>
</dbReference>
<feature type="domain" description="GGDEF" evidence="6">
    <location>
        <begin position="533"/>
        <end position="670"/>
    </location>
</feature>
<dbReference type="Gene3D" id="3.30.450.20">
    <property type="entry name" value="PAS domain"/>
    <property type="match status" value="3"/>
</dbReference>
<dbReference type="PANTHER" id="PTHR45138:SF9">
    <property type="entry name" value="DIGUANYLATE CYCLASE DGCM-RELATED"/>
    <property type="match status" value="1"/>
</dbReference>
<dbReference type="Proteomes" id="UP000432089">
    <property type="component" value="Unassembled WGS sequence"/>
</dbReference>
<dbReference type="SMART" id="SM00086">
    <property type="entry name" value="PAC"/>
    <property type="match status" value="1"/>
</dbReference>
<dbReference type="FunFam" id="3.30.70.270:FF:000001">
    <property type="entry name" value="Diguanylate cyclase domain protein"/>
    <property type="match status" value="1"/>
</dbReference>
<dbReference type="Gene3D" id="6.10.340.10">
    <property type="match status" value="1"/>
</dbReference>
<organism evidence="7 8">
    <name type="scientific">Plantimonas leprariae</name>
    <dbReference type="NCBI Taxonomy" id="2615207"/>
    <lineage>
        <taxon>Bacteria</taxon>
        <taxon>Pseudomonadati</taxon>
        <taxon>Pseudomonadota</taxon>
        <taxon>Alphaproteobacteria</taxon>
        <taxon>Hyphomicrobiales</taxon>
        <taxon>Aurantimonadaceae</taxon>
        <taxon>Plantimonas</taxon>
    </lineage>
</organism>
<evidence type="ECO:0000259" key="5">
    <source>
        <dbReference type="PROSITE" id="PS50885"/>
    </source>
</evidence>
<dbReference type="EC" id="2.7.7.65" evidence="1"/>
<evidence type="ECO:0000256" key="2">
    <source>
        <dbReference type="ARBA" id="ARBA00034247"/>
    </source>
</evidence>
<dbReference type="SUPFAM" id="SSF158472">
    <property type="entry name" value="HAMP domain-like"/>
    <property type="match status" value="1"/>
</dbReference>
<dbReference type="SMART" id="SM00267">
    <property type="entry name" value="GGDEF"/>
    <property type="match status" value="1"/>
</dbReference>
<dbReference type="SMART" id="SM00091">
    <property type="entry name" value="PAS"/>
    <property type="match status" value="1"/>
</dbReference>
<dbReference type="RefSeq" id="WP_150969865.1">
    <property type="nucleotide sequence ID" value="NZ_VZDO01000008.1"/>
</dbReference>
<dbReference type="CDD" id="cd01949">
    <property type="entry name" value="GGDEF"/>
    <property type="match status" value="1"/>
</dbReference>
<feature type="transmembrane region" description="Helical" evidence="3">
    <location>
        <begin position="288"/>
        <end position="310"/>
    </location>
</feature>
<dbReference type="SMART" id="SM00304">
    <property type="entry name" value="HAMP"/>
    <property type="match status" value="1"/>
</dbReference>
<evidence type="ECO:0000256" key="3">
    <source>
        <dbReference type="SAM" id="Phobius"/>
    </source>
</evidence>
<dbReference type="InterPro" id="IPR000160">
    <property type="entry name" value="GGDEF_dom"/>
</dbReference>
<accession>A0A7V7PP48</accession>
<dbReference type="Pfam" id="PF08447">
    <property type="entry name" value="PAS_3"/>
    <property type="match status" value="1"/>
</dbReference>
<dbReference type="SUPFAM" id="SSF55785">
    <property type="entry name" value="PYP-like sensor domain (PAS domain)"/>
    <property type="match status" value="1"/>
</dbReference>
<dbReference type="Gene3D" id="3.30.70.270">
    <property type="match status" value="1"/>
</dbReference>
<dbReference type="Pfam" id="PF00672">
    <property type="entry name" value="HAMP"/>
    <property type="match status" value="1"/>
</dbReference>
<protein>
    <recommendedName>
        <fullName evidence="1">diguanylate cyclase</fullName>
        <ecNumber evidence="1">2.7.7.65</ecNumber>
    </recommendedName>
</protein>
<dbReference type="CDD" id="cd00130">
    <property type="entry name" value="PAS"/>
    <property type="match status" value="1"/>
</dbReference>
<evidence type="ECO:0000313" key="8">
    <source>
        <dbReference type="Proteomes" id="UP000432089"/>
    </source>
</evidence>
<evidence type="ECO:0000313" key="7">
    <source>
        <dbReference type="EMBL" id="KAB0679748.1"/>
    </source>
</evidence>
<dbReference type="GO" id="GO:0007165">
    <property type="term" value="P:signal transduction"/>
    <property type="evidence" value="ECO:0007669"/>
    <property type="project" value="InterPro"/>
</dbReference>
<feature type="domain" description="HAMP" evidence="5">
    <location>
        <begin position="312"/>
        <end position="366"/>
    </location>
</feature>
<evidence type="ECO:0000256" key="1">
    <source>
        <dbReference type="ARBA" id="ARBA00012528"/>
    </source>
</evidence>
<dbReference type="PROSITE" id="PS50887">
    <property type="entry name" value="GGDEF"/>
    <property type="match status" value="1"/>
</dbReference>
<dbReference type="GO" id="GO:0005886">
    <property type="term" value="C:plasma membrane"/>
    <property type="evidence" value="ECO:0007669"/>
    <property type="project" value="TreeGrafter"/>
</dbReference>
<keyword evidence="3" id="KW-1133">Transmembrane helix</keyword>
<dbReference type="AlphaFoldDB" id="A0A7V7PP48"/>
<dbReference type="PROSITE" id="PS50885">
    <property type="entry name" value="HAMP"/>
    <property type="match status" value="1"/>
</dbReference>
<feature type="domain" description="PAS" evidence="4">
    <location>
        <begin position="374"/>
        <end position="444"/>
    </location>
</feature>
<evidence type="ECO:0000259" key="6">
    <source>
        <dbReference type="PROSITE" id="PS50887"/>
    </source>
</evidence>
<dbReference type="CDD" id="cd12914">
    <property type="entry name" value="PDC1_DGC_like"/>
    <property type="match status" value="1"/>
</dbReference>
<dbReference type="NCBIfam" id="TIGR00254">
    <property type="entry name" value="GGDEF"/>
    <property type="match status" value="1"/>
</dbReference>
<keyword evidence="8" id="KW-1185">Reference proteome</keyword>
<evidence type="ECO:0000259" key="4">
    <source>
        <dbReference type="PROSITE" id="PS50112"/>
    </source>
</evidence>
<dbReference type="PROSITE" id="PS50112">
    <property type="entry name" value="PAS"/>
    <property type="match status" value="1"/>
</dbReference>
<comment type="caution">
    <text evidence="7">The sequence shown here is derived from an EMBL/GenBank/DDBJ whole genome shotgun (WGS) entry which is preliminary data.</text>
</comment>
<dbReference type="InterPro" id="IPR003660">
    <property type="entry name" value="HAMP_dom"/>
</dbReference>
<dbReference type="SUPFAM" id="SSF55073">
    <property type="entry name" value="Nucleotide cyclase"/>
    <property type="match status" value="1"/>
</dbReference>
<gene>
    <name evidence="7" type="ORF">F6X38_10990</name>
</gene>
<keyword evidence="3" id="KW-0812">Transmembrane</keyword>
<dbReference type="EMBL" id="VZDO01000008">
    <property type="protein sequence ID" value="KAB0679748.1"/>
    <property type="molecule type" value="Genomic_DNA"/>
</dbReference>
<dbReference type="InterPro" id="IPR013655">
    <property type="entry name" value="PAS_fold_3"/>
</dbReference>
<comment type="catalytic activity">
    <reaction evidence="2">
        <text>2 GTP = 3',3'-c-di-GMP + 2 diphosphate</text>
        <dbReference type="Rhea" id="RHEA:24898"/>
        <dbReference type="ChEBI" id="CHEBI:33019"/>
        <dbReference type="ChEBI" id="CHEBI:37565"/>
        <dbReference type="ChEBI" id="CHEBI:58805"/>
        <dbReference type="EC" id="2.7.7.65"/>
    </reaction>
</comment>
<dbReference type="CDD" id="cd06225">
    <property type="entry name" value="HAMP"/>
    <property type="match status" value="1"/>
</dbReference>
<dbReference type="InterPro" id="IPR043128">
    <property type="entry name" value="Rev_trsase/Diguanyl_cyclase"/>
</dbReference>
<dbReference type="InterPro" id="IPR050469">
    <property type="entry name" value="Diguanylate_Cyclase"/>
</dbReference>
<dbReference type="CDD" id="cd12915">
    <property type="entry name" value="PDC2_DGC_like"/>
    <property type="match status" value="1"/>
</dbReference>
<name>A0A7V7PP48_9HYPH</name>
<proteinExistence type="predicted"/>
<keyword evidence="3" id="KW-0472">Membrane</keyword>
<dbReference type="GO" id="GO:0043709">
    <property type="term" value="P:cell adhesion involved in single-species biofilm formation"/>
    <property type="evidence" value="ECO:0007669"/>
    <property type="project" value="TreeGrafter"/>
</dbReference>
<sequence length="676" mass="72119">MTMQSLTGRVTMRGRLMTFIAASMLPLAGFIGASVVSEFGNTMERARSDVMQAAAFAAGRQAQVFAASRAVLDTLRRSSAVSIEGGPACEKLLAKIKDVNRQFMSIGVTDAAGVITCHNVLRKPQAFTDPTLIQRILSDGAPNFVVGNFMIGKVTGKPTVVVAAPMRDAFGMKNGMVFASLDLEYLAEMAATTSLGGRRSIAIVQPTTGRVLTHYPKAAFALGAVFEDHPLIAAMRSAAAGGVTESADFDGPLRIFGFVPIDGAETAGLMLAVGESKAVLLAPVRNHALLWIGLGAAAVTLALAMAWWLGNVLQLRPIAKLTGAAARIGSGDFGARVDLTAWQAPELRNLATTLNHMAQRLAAGREAERAVAASEARYRLLAENTADLVTCLDGDGRRIFASPASVEMLGRTPEELMNGRPEELIHPDEHGRLGEMMRRLRAGETVKAVQFRYRHADGHYIWIESSGRPAEGGNIVFAIRDISERRKIEESLAEANRRLAALASTDALTGLLNRRAFDAALDGAFAFAAAQNSDLSLLMIDVDRFKTFNDRYGHTAGDDCLRQVAAEFRRILQRPGISVARYGGEEFAVVLPESPLSVAIEAAEALRHAVRNRAIEHASSEHGVVTISVGIAALAGGKGPASPRELVRRADRALYAAKAGGRDRTEIGVGEMTKAS</sequence>
<dbReference type="NCBIfam" id="TIGR00229">
    <property type="entry name" value="sensory_box"/>
    <property type="match status" value="1"/>
</dbReference>
<reference evidence="7 8" key="1">
    <citation type="submission" date="2019-09" db="EMBL/GenBank/DDBJ databases">
        <title>YIM 132180 draft genome.</title>
        <authorList>
            <person name="Zhang K."/>
        </authorList>
    </citation>
    <scope>NUCLEOTIDE SEQUENCE [LARGE SCALE GENOMIC DNA]</scope>
    <source>
        <strain evidence="7 8">YIM 132180</strain>
    </source>
</reference>
<dbReference type="GO" id="GO:0052621">
    <property type="term" value="F:diguanylate cyclase activity"/>
    <property type="evidence" value="ECO:0007669"/>
    <property type="project" value="UniProtKB-EC"/>
</dbReference>